<keyword evidence="1" id="KW-0812">Transmembrane</keyword>
<organism evidence="2 3">
    <name type="scientific">Halorubrum rutilum</name>
    <dbReference type="NCBI Taxonomy" id="1364933"/>
    <lineage>
        <taxon>Archaea</taxon>
        <taxon>Methanobacteriati</taxon>
        <taxon>Methanobacteriota</taxon>
        <taxon>Stenosarchaea group</taxon>
        <taxon>Halobacteria</taxon>
        <taxon>Halobacteriales</taxon>
        <taxon>Haloferacaceae</taxon>
        <taxon>Halorubrum</taxon>
    </lineage>
</organism>
<evidence type="ECO:0000313" key="3">
    <source>
        <dbReference type="Proteomes" id="UP001596545"/>
    </source>
</evidence>
<feature type="transmembrane region" description="Helical" evidence="1">
    <location>
        <begin position="350"/>
        <end position="369"/>
    </location>
</feature>
<feature type="transmembrane region" description="Helical" evidence="1">
    <location>
        <begin position="43"/>
        <end position="63"/>
    </location>
</feature>
<keyword evidence="1" id="KW-1133">Transmembrane helix</keyword>
<gene>
    <name evidence="2" type="ORF">ACFQMF_15685</name>
</gene>
<feature type="transmembrane region" description="Helical" evidence="1">
    <location>
        <begin position="262"/>
        <end position="282"/>
    </location>
</feature>
<evidence type="ECO:0000313" key="2">
    <source>
        <dbReference type="EMBL" id="MFC7326001.1"/>
    </source>
</evidence>
<feature type="transmembrane region" description="Helical" evidence="1">
    <location>
        <begin position="75"/>
        <end position="97"/>
    </location>
</feature>
<reference evidence="2 3" key="1">
    <citation type="journal article" date="2019" name="Int. J. Syst. Evol. Microbiol.">
        <title>The Global Catalogue of Microorganisms (GCM) 10K type strain sequencing project: providing services to taxonomists for standard genome sequencing and annotation.</title>
        <authorList>
            <consortium name="The Broad Institute Genomics Platform"/>
            <consortium name="The Broad Institute Genome Sequencing Center for Infectious Disease"/>
            <person name="Wu L."/>
            <person name="Ma J."/>
        </authorList>
    </citation>
    <scope>NUCLEOTIDE SEQUENCE [LARGE SCALE GENOMIC DNA]</scope>
    <source>
        <strain evidence="2 3">CGMCC 1.12554</strain>
    </source>
</reference>
<sequence>MLVAAGITAFGLLLVGVISQLFGYRLGGTIAIPVLAVYTLKNAWMLPIFVLSTILAYLGLRIVKQRTLLYGRDELLVAMGIGSGVPLLLLVGFGSLFPESLRSVVFIGSILPGLAAYNYHQLKPEYRIHDLLTAAGLYAGLVACGWLLITPELATTVGEVTPPALYTTTTDVAVYKNAALQTELEPTILARPVAVGLFVLGLFVSERVRGRYGLRMGLIALPLLAIYALASKWLVLLYVVMLGLSFGFLSLVHYVTLLYGRVLISTTTAFALIAAIPITLLLPITRGLSAYFVAILAGIGAYNWHTAPGPKRRLFIPLQLGTFAVMLPLARATGRILPRGFPQRFGVPQLAASVFVAVVCLAIVEYYTVYQPSHDDVFESSILSGGDQE</sequence>
<protein>
    <submittedName>
        <fullName evidence="2">Poly-gamma-glutamate biosynthesis protein PgsC/CapC</fullName>
    </submittedName>
</protein>
<dbReference type="InterPro" id="IPR008338">
    <property type="entry name" value="Capsule_biosynth_CapC"/>
</dbReference>
<comment type="caution">
    <text evidence="2">The sequence shown here is derived from an EMBL/GenBank/DDBJ whole genome shotgun (WGS) entry which is preliminary data.</text>
</comment>
<dbReference type="AlphaFoldDB" id="A0ABD6ANW6"/>
<accession>A0ABD6ANW6</accession>
<proteinExistence type="predicted"/>
<feature type="transmembrane region" description="Helical" evidence="1">
    <location>
        <begin position="103"/>
        <end position="119"/>
    </location>
</feature>
<feature type="transmembrane region" description="Helical" evidence="1">
    <location>
        <begin position="212"/>
        <end position="230"/>
    </location>
</feature>
<keyword evidence="3" id="KW-1185">Reference proteome</keyword>
<dbReference type="RefSeq" id="WP_256409803.1">
    <property type="nucleotide sequence ID" value="NZ_JANHDN010000006.1"/>
</dbReference>
<feature type="transmembrane region" description="Helical" evidence="1">
    <location>
        <begin position="188"/>
        <end position="205"/>
    </location>
</feature>
<keyword evidence="1" id="KW-0472">Membrane</keyword>
<name>A0ABD6ANW6_9EURY</name>
<dbReference type="EMBL" id="JBHTBL010000026">
    <property type="protein sequence ID" value="MFC7326001.1"/>
    <property type="molecule type" value="Genomic_DNA"/>
</dbReference>
<feature type="transmembrane region" description="Helical" evidence="1">
    <location>
        <begin position="131"/>
        <end position="149"/>
    </location>
</feature>
<feature type="transmembrane region" description="Helical" evidence="1">
    <location>
        <begin position="288"/>
        <end position="307"/>
    </location>
</feature>
<evidence type="ECO:0000256" key="1">
    <source>
        <dbReference type="SAM" id="Phobius"/>
    </source>
</evidence>
<feature type="transmembrane region" description="Helical" evidence="1">
    <location>
        <begin position="236"/>
        <end position="255"/>
    </location>
</feature>
<dbReference type="Pfam" id="PF14102">
    <property type="entry name" value="Caps_synth_CapC"/>
    <property type="match status" value="1"/>
</dbReference>
<feature type="transmembrane region" description="Helical" evidence="1">
    <location>
        <begin position="314"/>
        <end position="330"/>
    </location>
</feature>
<dbReference type="Proteomes" id="UP001596545">
    <property type="component" value="Unassembled WGS sequence"/>
</dbReference>